<dbReference type="AlphaFoldDB" id="A0A9W7W8E9"/>
<evidence type="ECO:0000313" key="4">
    <source>
        <dbReference type="EMBL" id="KAI7791041.1"/>
    </source>
</evidence>
<keyword evidence="3" id="KW-0175">Coiled coil</keyword>
<keyword evidence="2" id="KW-0597">Phosphoprotein</keyword>
<organism evidence="4 5">
    <name type="scientific">Triplophysa rosa</name>
    <name type="common">Cave loach</name>
    <dbReference type="NCBI Taxonomy" id="992332"/>
    <lineage>
        <taxon>Eukaryota</taxon>
        <taxon>Metazoa</taxon>
        <taxon>Chordata</taxon>
        <taxon>Craniata</taxon>
        <taxon>Vertebrata</taxon>
        <taxon>Euteleostomi</taxon>
        <taxon>Actinopterygii</taxon>
        <taxon>Neopterygii</taxon>
        <taxon>Teleostei</taxon>
        <taxon>Ostariophysi</taxon>
        <taxon>Cypriniformes</taxon>
        <taxon>Nemacheilidae</taxon>
        <taxon>Triplophysa</taxon>
    </lineage>
</organism>
<sequence>MAEPSVQMENDEWQDFNRFKCVTGQETHMQRVNLKAEDVSVLLDGCSDTGLNISYTSAEEMINHFDEKLQFCFQNQDFKPDTIEPVKTISEDTTLKCDEIWNALTGNYSNVMPVDWNHSRACSLHLSTLNLEDKPRLESLNLDLSDDEDLREQMDMHSVIVSCINEEPLLTAEQVIEEIEEIMRDSSEMESEQSTSLSKLSVISQKTQRSHTSHVYKERARLMSVADLNEWLEEVETTILGYSEELIQHLAMRDELEFEKEVKNSFISVLIDVQNCQKEHREMLKKKKKVKNTAGTPHSRLERLHSSYVTTVIPYERKDEPPSVQDLQIFIKILEAMRDDSDKVPSLLTDYILKVLCPT</sequence>
<comment type="caution">
    <text evidence="4">The sequence shown here is derived from an EMBL/GenBank/DDBJ whole genome shotgun (WGS) entry which is preliminary data.</text>
</comment>
<dbReference type="Proteomes" id="UP001059041">
    <property type="component" value="Linkage Group LG25"/>
</dbReference>
<dbReference type="Pfam" id="PF07763">
    <property type="entry name" value="FEZ"/>
    <property type="match status" value="1"/>
</dbReference>
<dbReference type="PANTHER" id="PTHR12394:SF11">
    <property type="entry name" value="FASCICULATION AND ELONGATION PROTEIN ZETA-2"/>
    <property type="match status" value="1"/>
</dbReference>
<dbReference type="EMBL" id="JAFHDT010000025">
    <property type="protein sequence ID" value="KAI7791041.1"/>
    <property type="molecule type" value="Genomic_DNA"/>
</dbReference>
<dbReference type="PANTHER" id="PTHR12394">
    <property type="entry name" value="ZYGIN"/>
    <property type="match status" value="1"/>
</dbReference>
<evidence type="ECO:0000313" key="5">
    <source>
        <dbReference type="Proteomes" id="UP001059041"/>
    </source>
</evidence>
<dbReference type="InterPro" id="IPR011680">
    <property type="entry name" value="FEZ"/>
</dbReference>
<comment type="similarity">
    <text evidence="1">Belongs to the zygin family.</text>
</comment>
<reference evidence="4" key="1">
    <citation type="submission" date="2021-02" db="EMBL/GenBank/DDBJ databases">
        <title>Comparative genomics reveals that relaxation of natural selection precedes convergent phenotypic evolution of cavefish.</title>
        <authorList>
            <person name="Peng Z."/>
        </authorList>
    </citation>
    <scope>NUCLEOTIDE SEQUENCE</scope>
    <source>
        <tissue evidence="4">Muscle</tissue>
    </source>
</reference>
<protein>
    <submittedName>
        <fullName evidence="4">Fasciculation and elongation protein zeta-2</fullName>
    </submittedName>
</protein>
<evidence type="ECO:0000256" key="1">
    <source>
        <dbReference type="ARBA" id="ARBA00006788"/>
    </source>
</evidence>
<proteinExistence type="inferred from homology"/>
<evidence type="ECO:0000256" key="3">
    <source>
        <dbReference type="ARBA" id="ARBA00023054"/>
    </source>
</evidence>
<name>A0A9W7W8E9_TRIRA</name>
<keyword evidence="5" id="KW-1185">Reference proteome</keyword>
<accession>A0A9W7W8E9</accession>
<gene>
    <name evidence="4" type="ORF">IRJ41_007776</name>
</gene>
<dbReference type="GO" id="GO:0005737">
    <property type="term" value="C:cytoplasm"/>
    <property type="evidence" value="ECO:0007669"/>
    <property type="project" value="TreeGrafter"/>
</dbReference>
<dbReference type="GO" id="GO:0030424">
    <property type="term" value="C:axon"/>
    <property type="evidence" value="ECO:0007669"/>
    <property type="project" value="TreeGrafter"/>
</dbReference>
<evidence type="ECO:0000256" key="2">
    <source>
        <dbReference type="ARBA" id="ARBA00022553"/>
    </source>
</evidence>